<proteinExistence type="predicted"/>
<accession>A0A9P5PCX1</accession>
<dbReference type="EMBL" id="JADNRY010000217">
    <property type="protein sequence ID" value="KAF9061044.1"/>
    <property type="molecule type" value="Genomic_DNA"/>
</dbReference>
<dbReference type="AlphaFoldDB" id="A0A9P5PCX1"/>
<keyword evidence="1" id="KW-0732">Signal</keyword>
<evidence type="ECO:0000313" key="3">
    <source>
        <dbReference type="Proteomes" id="UP000772434"/>
    </source>
</evidence>
<feature type="chain" id="PRO_5040256482" evidence="1">
    <location>
        <begin position="19"/>
        <end position="115"/>
    </location>
</feature>
<evidence type="ECO:0000313" key="2">
    <source>
        <dbReference type="EMBL" id="KAF9061044.1"/>
    </source>
</evidence>
<organism evidence="2 3">
    <name type="scientific">Rhodocollybia butyracea</name>
    <dbReference type="NCBI Taxonomy" id="206335"/>
    <lineage>
        <taxon>Eukaryota</taxon>
        <taxon>Fungi</taxon>
        <taxon>Dikarya</taxon>
        <taxon>Basidiomycota</taxon>
        <taxon>Agaricomycotina</taxon>
        <taxon>Agaricomycetes</taxon>
        <taxon>Agaricomycetidae</taxon>
        <taxon>Agaricales</taxon>
        <taxon>Marasmiineae</taxon>
        <taxon>Omphalotaceae</taxon>
        <taxon>Rhodocollybia</taxon>
    </lineage>
</organism>
<feature type="signal peptide" evidence="1">
    <location>
        <begin position="1"/>
        <end position="18"/>
    </location>
</feature>
<evidence type="ECO:0000256" key="1">
    <source>
        <dbReference type="SAM" id="SignalP"/>
    </source>
</evidence>
<comment type="caution">
    <text evidence="2">The sequence shown here is derived from an EMBL/GenBank/DDBJ whole genome shotgun (WGS) entry which is preliminary data.</text>
</comment>
<name>A0A9P5PCX1_9AGAR</name>
<dbReference type="Proteomes" id="UP000772434">
    <property type="component" value="Unassembled WGS sequence"/>
</dbReference>
<gene>
    <name evidence="2" type="ORF">BDP27DRAFT_1370016</name>
</gene>
<reference evidence="2" key="1">
    <citation type="submission" date="2020-11" db="EMBL/GenBank/DDBJ databases">
        <authorList>
            <consortium name="DOE Joint Genome Institute"/>
            <person name="Ahrendt S."/>
            <person name="Riley R."/>
            <person name="Andreopoulos W."/>
            <person name="Labutti K."/>
            <person name="Pangilinan J."/>
            <person name="Ruiz-Duenas F.J."/>
            <person name="Barrasa J.M."/>
            <person name="Sanchez-Garcia M."/>
            <person name="Camarero S."/>
            <person name="Miyauchi S."/>
            <person name="Serrano A."/>
            <person name="Linde D."/>
            <person name="Babiker R."/>
            <person name="Drula E."/>
            <person name="Ayuso-Fernandez I."/>
            <person name="Pacheco R."/>
            <person name="Padilla G."/>
            <person name="Ferreira P."/>
            <person name="Barriuso J."/>
            <person name="Kellner H."/>
            <person name="Castanera R."/>
            <person name="Alfaro M."/>
            <person name="Ramirez L."/>
            <person name="Pisabarro A.G."/>
            <person name="Kuo A."/>
            <person name="Tritt A."/>
            <person name="Lipzen A."/>
            <person name="He G."/>
            <person name="Yan M."/>
            <person name="Ng V."/>
            <person name="Cullen D."/>
            <person name="Martin F."/>
            <person name="Rosso M.-N."/>
            <person name="Henrissat B."/>
            <person name="Hibbett D."/>
            <person name="Martinez A.T."/>
            <person name="Grigoriev I.V."/>
        </authorList>
    </citation>
    <scope>NUCLEOTIDE SEQUENCE</scope>
    <source>
        <strain evidence="2">AH 40177</strain>
    </source>
</reference>
<protein>
    <submittedName>
        <fullName evidence="2">Uncharacterized protein</fullName>
    </submittedName>
</protein>
<keyword evidence="3" id="KW-1185">Reference proteome</keyword>
<sequence length="115" mass="12649">MCLGVAFLLLLSFLHLEALGMPASGLRSGKEFRGPISYDLALALEELLSDKEGNYDMDLEEDETYLDSTSCSSALSSWCPSNPQLSTTIAIFCRRLHATIVLRQKRPHAAALLCQ</sequence>